<feature type="coiled-coil region" evidence="1">
    <location>
        <begin position="11"/>
        <end position="45"/>
    </location>
</feature>
<dbReference type="PROSITE" id="PS50994">
    <property type="entry name" value="INTEGRASE"/>
    <property type="match status" value="1"/>
</dbReference>
<proteinExistence type="predicted"/>
<dbReference type="Gene3D" id="1.10.340.70">
    <property type="match status" value="1"/>
</dbReference>
<dbReference type="InterPro" id="IPR043502">
    <property type="entry name" value="DNA/RNA_pol_sf"/>
</dbReference>
<feature type="compositionally biased region" description="Basic and acidic residues" evidence="2">
    <location>
        <begin position="317"/>
        <end position="355"/>
    </location>
</feature>
<dbReference type="InterPro" id="IPR043128">
    <property type="entry name" value="Rev_trsase/Diguanyl_cyclase"/>
</dbReference>
<dbReference type="GO" id="GO:0003676">
    <property type="term" value="F:nucleic acid binding"/>
    <property type="evidence" value="ECO:0007669"/>
    <property type="project" value="InterPro"/>
</dbReference>
<dbReference type="Gene3D" id="3.30.420.10">
    <property type="entry name" value="Ribonuclease H-like superfamily/Ribonuclease H"/>
    <property type="match status" value="3"/>
</dbReference>
<gene>
    <name evidence="4" type="ORF">FSB_LOCUS32489</name>
</gene>
<dbReference type="Gene3D" id="3.30.70.270">
    <property type="match status" value="1"/>
</dbReference>
<dbReference type="CDD" id="cd09274">
    <property type="entry name" value="RNase_HI_RT_Ty3"/>
    <property type="match status" value="1"/>
</dbReference>
<dbReference type="CDD" id="cd01647">
    <property type="entry name" value="RT_LTR"/>
    <property type="match status" value="1"/>
</dbReference>
<dbReference type="Gene3D" id="2.40.70.10">
    <property type="entry name" value="Acid Proteases"/>
    <property type="match status" value="1"/>
</dbReference>
<feature type="domain" description="Integrase catalytic" evidence="3">
    <location>
        <begin position="1254"/>
        <end position="1338"/>
    </location>
</feature>
<accession>A0A2N9GQ81</accession>
<organism evidence="4">
    <name type="scientific">Fagus sylvatica</name>
    <name type="common">Beechnut</name>
    <dbReference type="NCBI Taxonomy" id="28930"/>
    <lineage>
        <taxon>Eukaryota</taxon>
        <taxon>Viridiplantae</taxon>
        <taxon>Streptophyta</taxon>
        <taxon>Embryophyta</taxon>
        <taxon>Tracheophyta</taxon>
        <taxon>Spermatophyta</taxon>
        <taxon>Magnoliopsida</taxon>
        <taxon>eudicotyledons</taxon>
        <taxon>Gunneridae</taxon>
        <taxon>Pentapetalae</taxon>
        <taxon>rosids</taxon>
        <taxon>fabids</taxon>
        <taxon>Fagales</taxon>
        <taxon>Fagaceae</taxon>
        <taxon>Fagus</taxon>
    </lineage>
</organism>
<feature type="region of interest" description="Disordered" evidence="2">
    <location>
        <begin position="53"/>
        <end position="115"/>
    </location>
</feature>
<evidence type="ECO:0000256" key="2">
    <source>
        <dbReference type="SAM" id="MobiDB-lite"/>
    </source>
</evidence>
<keyword evidence="1" id="KW-0175">Coiled coil</keyword>
<dbReference type="CDD" id="cd00303">
    <property type="entry name" value="retropepsin_like"/>
    <property type="match status" value="1"/>
</dbReference>
<feature type="compositionally biased region" description="Polar residues" evidence="2">
    <location>
        <begin position="77"/>
        <end position="96"/>
    </location>
</feature>
<dbReference type="InterPro" id="IPR001584">
    <property type="entry name" value="Integrase_cat-core"/>
</dbReference>
<dbReference type="InterPro" id="IPR012337">
    <property type="entry name" value="RNaseH-like_sf"/>
</dbReference>
<dbReference type="Pfam" id="PF00078">
    <property type="entry name" value="RVT_1"/>
    <property type="match status" value="1"/>
</dbReference>
<dbReference type="InterPro" id="IPR021109">
    <property type="entry name" value="Peptidase_aspartic_dom_sf"/>
</dbReference>
<dbReference type="CDD" id="cd09279">
    <property type="entry name" value="RNase_HI_like"/>
    <property type="match status" value="1"/>
</dbReference>
<dbReference type="SUPFAM" id="SSF53098">
    <property type="entry name" value="Ribonuclease H-like"/>
    <property type="match status" value="2"/>
</dbReference>
<evidence type="ECO:0000259" key="3">
    <source>
        <dbReference type="PROSITE" id="PS50994"/>
    </source>
</evidence>
<name>A0A2N9GQ81_FAGSY</name>
<feature type="region of interest" description="Disordered" evidence="2">
    <location>
        <begin position="426"/>
        <end position="459"/>
    </location>
</feature>
<dbReference type="Pfam" id="PF17919">
    <property type="entry name" value="RT_RNaseH_2"/>
    <property type="match status" value="1"/>
</dbReference>
<dbReference type="InterPro" id="IPR036397">
    <property type="entry name" value="RNaseH_sf"/>
</dbReference>
<protein>
    <recommendedName>
        <fullName evidence="3">Integrase catalytic domain-containing protein</fullName>
    </recommendedName>
</protein>
<feature type="compositionally biased region" description="Basic and acidic residues" evidence="2">
    <location>
        <begin position="430"/>
        <end position="459"/>
    </location>
</feature>
<dbReference type="EMBL" id="OIVN01002557">
    <property type="protein sequence ID" value="SPD04607.1"/>
    <property type="molecule type" value="Genomic_DNA"/>
</dbReference>
<dbReference type="Pfam" id="PF03732">
    <property type="entry name" value="Retrotrans_gag"/>
    <property type="match status" value="1"/>
</dbReference>
<dbReference type="PANTHER" id="PTHR48475:SF2">
    <property type="entry name" value="RIBONUCLEASE H"/>
    <property type="match status" value="1"/>
</dbReference>
<dbReference type="InterPro" id="IPR000477">
    <property type="entry name" value="RT_dom"/>
</dbReference>
<dbReference type="SUPFAM" id="SSF56672">
    <property type="entry name" value="DNA/RNA polymerases"/>
    <property type="match status" value="1"/>
</dbReference>
<dbReference type="InterPro" id="IPR041577">
    <property type="entry name" value="RT_RNaseH_2"/>
</dbReference>
<sequence>MEAGDNSAQPLSASERQLQALTANIQELARQSAADRREMQELAKQNQELLALLRSRGEIPSPGQGQNGEEIPRNETGRNQNQSQNQNDEGSSANQNREPHPSQVADPAKSAADARAAKLEEELKEMRETNERDEEPDEYPLPAKFKVPQLETFDGFKDPLDYLDSFRTIMRLHGVSDEIMCRTFPTNLRGSARTWFNQLETGSIDTFAQLSRAFIDNFIGGRRSARPANYLLNIRQREGESLRSYVQRFNKEAVQIDEPNEYVALTAFNAGLLKGDFLFQLCKDPPKSMSELMYEAQKFINAEDAFEARDEFLNRKRKEPEDRRLDSSRNKSSKQDYPKNERKNASSSNRREERPSSFTPLNMSIDQVLLQIQDNPDIRWPGKLRSDPEKRSKNLYCRFHRDHGHTTEDCFALKQQIEALIRQGKLGKFVRQDKPDVRPEPRPNRQDENKDRQEDRPRDIIGEIRTIVGGLASGGASRSSRKAYARQAHNILVTQRSRKNLKMDDQVISFSEDDARNIHHPHDDALVVTLTIAGFITRRVLIDNGSSADIIYLPAYQQMKVDKEQLKPIDIPLVGFTGDKVKPLEVVSLTIEAGTYPKQVRTSVEFLVVDCPSAYNVIIGRPTLNKLRSSHFNLPSPRPIPHGTWHRRTQGRPGNGERVLFRISRFLKSNLDVFAWTHDDMPGIDPATICHKLNVDPSIRPIKQKRRVFAPDRNQAISDEVEKLLTAGFIRETSTRPAQKTASPLPRIDQLVDSTAGHRLLTFMDAFSGYNQIMMDDADQEKTSFITSKGLFCYKVMPFGLKNAGATYQRLMNRMFHHQIGRNVEVYVDDMLEEWLHSTASSHEPTDKCLPFFKTLRKAFIWTDDCQKAFEELKRYLTSPPLLSPSQQGETLSLYLAVSPTAVSSALIREDEGTQLPVYYISKAFQGAEERYPAMEKLALALVTAARKLRPYFQSHKIIVLTNHPLRKAMNKPDAAGRLIQWAVELSEFDIEYHPRQAIKAQALADFIAEFTVTEDEPSEERPDKIWEIDIDGSSVKGAGGVGAVFKTPEGHLLKHSTRLQYPTTNNEAEYEALSTGDYEAREDRMTKYLKLVRNAMKWFDQVMLVQVPREQNTEADALAKLASSDEATDQYIEVQHSPSHLEEEVSPIDVSNSWMTPIVNYLEDETLPSDPVEARKLKVRSTRFILIQGVLYKRGFSLPYLRCLDKAEANYVMREVHEGICGNHSGARSLVHKLVRAGYYWPTMQKDATTDGQFDNSPFREFCAELGIHNHYSSPGHPQANGQVEVTNRSLLKMIKTRLEGAKGLWPEELPNILWAYRTTARTPTGETPFRLTYGTEAVIPVEIGLTTWRTNHYDEGKQRRSVTIKLRSGGRSSRPSRSQDQGLPTEDGPLLR</sequence>
<evidence type="ECO:0000256" key="1">
    <source>
        <dbReference type="SAM" id="Coils"/>
    </source>
</evidence>
<dbReference type="Gene3D" id="3.10.10.10">
    <property type="entry name" value="HIV Type 1 Reverse Transcriptase, subunit A, domain 1"/>
    <property type="match status" value="1"/>
</dbReference>
<feature type="compositionally biased region" description="Low complexity" evidence="2">
    <location>
        <begin position="1369"/>
        <end position="1380"/>
    </location>
</feature>
<feature type="region of interest" description="Disordered" evidence="2">
    <location>
        <begin position="1367"/>
        <end position="1394"/>
    </location>
</feature>
<dbReference type="GO" id="GO:0015074">
    <property type="term" value="P:DNA integration"/>
    <property type="evidence" value="ECO:0007669"/>
    <property type="project" value="InterPro"/>
</dbReference>
<reference evidence="4" key="1">
    <citation type="submission" date="2018-02" db="EMBL/GenBank/DDBJ databases">
        <authorList>
            <person name="Cohen D.B."/>
            <person name="Kent A.D."/>
        </authorList>
    </citation>
    <scope>NUCLEOTIDE SEQUENCE</scope>
</reference>
<dbReference type="InterPro" id="IPR005162">
    <property type="entry name" value="Retrotrans_gag_dom"/>
</dbReference>
<feature type="region of interest" description="Disordered" evidence="2">
    <location>
        <begin position="317"/>
        <end position="362"/>
    </location>
</feature>
<evidence type="ECO:0000313" key="4">
    <source>
        <dbReference type="EMBL" id="SPD04607.1"/>
    </source>
</evidence>
<dbReference type="PANTHER" id="PTHR48475">
    <property type="entry name" value="RIBONUCLEASE H"/>
    <property type="match status" value="1"/>
</dbReference>